<reference evidence="1" key="2">
    <citation type="submission" date="2023-02" db="EMBL/GenBank/DDBJ databases">
        <authorList>
            <person name="Swenson N.G."/>
            <person name="Wegrzyn J.L."/>
            <person name="Mcevoy S.L."/>
        </authorList>
    </citation>
    <scope>NUCLEOTIDE SEQUENCE</scope>
    <source>
        <strain evidence="1">91603</strain>
        <tissue evidence="1">Leaf</tissue>
    </source>
</reference>
<comment type="caution">
    <text evidence="1">The sequence shown here is derived from an EMBL/GenBank/DDBJ whole genome shotgun (WGS) entry which is preliminary data.</text>
</comment>
<keyword evidence="2" id="KW-1185">Reference proteome</keyword>
<dbReference type="AlphaFoldDB" id="A0AAD5NQH1"/>
<name>A0AAD5NQH1_ACENE</name>
<evidence type="ECO:0000313" key="1">
    <source>
        <dbReference type="EMBL" id="KAI9174606.1"/>
    </source>
</evidence>
<dbReference type="EMBL" id="JAJSOW010000103">
    <property type="protein sequence ID" value="KAI9174606.1"/>
    <property type="molecule type" value="Genomic_DNA"/>
</dbReference>
<proteinExistence type="predicted"/>
<evidence type="ECO:0000313" key="2">
    <source>
        <dbReference type="Proteomes" id="UP001064489"/>
    </source>
</evidence>
<protein>
    <submittedName>
        <fullName evidence="1">Uncharacterized protein</fullName>
    </submittedName>
</protein>
<reference evidence="1" key="1">
    <citation type="journal article" date="2022" name="Plant J.">
        <title>Strategies of tolerance reflected in two North American maple genomes.</title>
        <authorList>
            <person name="McEvoy S.L."/>
            <person name="Sezen U.U."/>
            <person name="Trouern-Trend A."/>
            <person name="McMahon S.M."/>
            <person name="Schaberg P.G."/>
            <person name="Yang J."/>
            <person name="Wegrzyn J.L."/>
            <person name="Swenson N.G."/>
        </authorList>
    </citation>
    <scope>NUCLEOTIDE SEQUENCE</scope>
    <source>
        <strain evidence="1">91603</strain>
    </source>
</reference>
<gene>
    <name evidence="1" type="ORF">LWI28_020026</name>
</gene>
<organism evidence="1 2">
    <name type="scientific">Acer negundo</name>
    <name type="common">Box elder</name>
    <dbReference type="NCBI Taxonomy" id="4023"/>
    <lineage>
        <taxon>Eukaryota</taxon>
        <taxon>Viridiplantae</taxon>
        <taxon>Streptophyta</taxon>
        <taxon>Embryophyta</taxon>
        <taxon>Tracheophyta</taxon>
        <taxon>Spermatophyta</taxon>
        <taxon>Magnoliopsida</taxon>
        <taxon>eudicotyledons</taxon>
        <taxon>Gunneridae</taxon>
        <taxon>Pentapetalae</taxon>
        <taxon>rosids</taxon>
        <taxon>malvids</taxon>
        <taxon>Sapindales</taxon>
        <taxon>Sapindaceae</taxon>
        <taxon>Hippocastanoideae</taxon>
        <taxon>Acereae</taxon>
        <taxon>Acer</taxon>
    </lineage>
</organism>
<accession>A0AAD5NQH1</accession>
<sequence length="66" mass="7778">MKSLCEMNLQLTRSHPGVSSRLIADLVAALHAYTAESVLTYRRTFRFQSSKFYFGFVKESERWRQM</sequence>
<dbReference type="Proteomes" id="UP001064489">
    <property type="component" value="Chromosome 8"/>
</dbReference>